<evidence type="ECO:0000313" key="2">
    <source>
        <dbReference type="Proteomes" id="UP000016496"/>
    </source>
</evidence>
<dbReference type="HOGENOM" id="CLU_3164832_0_0_10"/>
<organism evidence="1 2">
    <name type="scientific">Bacteroides pyogenes F0041</name>
    <dbReference type="NCBI Taxonomy" id="1321819"/>
    <lineage>
        <taxon>Bacteria</taxon>
        <taxon>Pseudomonadati</taxon>
        <taxon>Bacteroidota</taxon>
        <taxon>Bacteroidia</taxon>
        <taxon>Bacteroidales</taxon>
        <taxon>Bacteroidaceae</taxon>
        <taxon>Bacteroides</taxon>
    </lineage>
</organism>
<dbReference type="Proteomes" id="UP000016496">
    <property type="component" value="Unassembled WGS sequence"/>
</dbReference>
<dbReference type="EMBL" id="AWSV01000131">
    <property type="protein sequence ID" value="ERI84140.1"/>
    <property type="molecule type" value="Genomic_DNA"/>
</dbReference>
<reference evidence="1 2" key="1">
    <citation type="submission" date="2013-08" db="EMBL/GenBank/DDBJ databases">
        <authorList>
            <person name="Weinstock G."/>
            <person name="Sodergren E."/>
            <person name="Wylie T."/>
            <person name="Fulton L."/>
            <person name="Fulton R."/>
            <person name="Fronick C."/>
            <person name="O'Laughlin M."/>
            <person name="Godfrey J."/>
            <person name="Miner T."/>
            <person name="Herter B."/>
            <person name="Appelbaum E."/>
            <person name="Cordes M."/>
            <person name="Lek S."/>
            <person name="Wollam A."/>
            <person name="Pepin K.H."/>
            <person name="Palsikar V.B."/>
            <person name="Mitreva M."/>
            <person name="Wilson R.K."/>
        </authorList>
    </citation>
    <scope>NUCLEOTIDE SEQUENCE [LARGE SCALE GENOMIC DNA]</scope>
    <source>
        <strain evidence="1 2">F0041</strain>
    </source>
</reference>
<accession>U2CHX8</accession>
<gene>
    <name evidence="1" type="ORF">HMPREF1981_02449</name>
</gene>
<protein>
    <submittedName>
        <fullName evidence="1">Uncharacterized protein</fullName>
    </submittedName>
</protein>
<comment type="caution">
    <text evidence="1">The sequence shown here is derived from an EMBL/GenBank/DDBJ whole genome shotgun (WGS) entry which is preliminary data.</text>
</comment>
<dbReference type="AlphaFoldDB" id="U2CHX8"/>
<name>U2CHX8_9BACE</name>
<evidence type="ECO:0000313" key="1">
    <source>
        <dbReference type="EMBL" id="ERI84140.1"/>
    </source>
</evidence>
<sequence>MASLQVISFTVFMRIRVLVFTKVQYKIIRKDFFVLSLHDFKIKGRIT</sequence>
<proteinExistence type="predicted"/>